<dbReference type="RefSeq" id="WP_107864021.1">
    <property type="nucleotide sequence ID" value="NZ_QAON01000001.1"/>
</dbReference>
<dbReference type="PANTHER" id="PTHR19308">
    <property type="entry name" value="PHOSPHATIDYLCHOLINE TRANSFER PROTEIN"/>
    <property type="match status" value="1"/>
</dbReference>
<dbReference type="Proteomes" id="UP000244223">
    <property type="component" value="Unassembled WGS sequence"/>
</dbReference>
<comment type="caution">
    <text evidence="2">The sequence shown here is derived from an EMBL/GenBank/DDBJ whole genome shotgun (WGS) entry which is preliminary data.</text>
</comment>
<keyword evidence="1" id="KW-0732">Signal</keyword>
<keyword evidence="3" id="KW-1185">Reference proteome</keyword>
<feature type="chain" id="PRO_5015567982" description="START domain-containing protein" evidence="1">
    <location>
        <begin position="21"/>
        <end position="227"/>
    </location>
</feature>
<gene>
    <name evidence="2" type="ORF">C8N29_10161</name>
</gene>
<dbReference type="AlphaFoldDB" id="A0A2T5J2Z8"/>
<dbReference type="OrthoDB" id="5734556at2"/>
<dbReference type="EMBL" id="QAON01000001">
    <property type="protein sequence ID" value="PTQ90991.1"/>
    <property type="molecule type" value="Genomic_DNA"/>
</dbReference>
<dbReference type="CDD" id="cd08876">
    <property type="entry name" value="START_1"/>
    <property type="match status" value="1"/>
</dbReference>
<dbReference type="PIRSF" id="PIRSF039033">
    <property type="entry name" value="START_dom"/>
    <property type="match status" value="1"/>
</dbReference>
<proteinExistence type="predicted"/>
<name>A0A2T5J2Z8_9GAMM</name>
<dbReference type="InterPro" id="IPR023393">
    <property type="entry name" value="START-like_dom_sf"/>
</dbReference>
<evidence type="ECO:0008006" key="4">
    <source>
        <dbReference type="Google" id="ProtNLM"/>
    </source>
</evidence>
<reference evidence="2 3" key="1">
    <citation type="submission" date="2018-04" db="EMBL/GenBank/DDBJ databases">
        <title>Genomic Encyclopedia of Archaeal and Bacterial Type Strains, Phase II (KMG-II): from individual species to whole genera.</title>
        <authorList>
            <person name="Goeker M."/>
        </authorList>
    </citation>
    <scope>NUCLEOTIDE SEQUENCE [LARGE SCALE GENOMIC DNA]</scope>
    <source>
        <strain evidence="2 3">DSM 5822</strain>
    </source>
</reference>
<dbReference type="InterPro" id="IPR051213">
    <property type="entry name" value="START_lipid_transfer"/>
</dbReference>
<dbReference type="SUPFAM" id="SSF55961">
    <property type="entry name" value="Bet v1-like"/>
    <property type="match status" value="1"/>
</dbReference>
<protein>
    <recommendedName>
        <fullName evidence="4">START domain-containing protein</fullName>
    </recommendedName>
</protein>
<dbReference type="PANTHER" id="PTHR19308:SF14">
    <property type="entry name" value="START DOMAIN-CONTAINING PROTEIN"/>
    <property type="match status" value="1"/>
</dbReference>
<sequence>MRWFAQLFCSLFCLVNLAWADEIPTDLNLVTDKQGIKIWTYEVPKSSLYGFKAVTTVKSSLSGLVGLITDTENASRWLYRTDSIDVLARNDNEQNFTIRVVTDFPWPFKDREALVDVRISQDAKTGRVRIDSNESPNAANYPVKSCCLRMPVVQGYWLFKPLANGMVEVTMTGHAHPGGRIPTSIVNLLIQEHPYNSLRGLRKVISDAKYQKMQYPNIKEVNQNGHL</sequence>
<dbReference type="Gene3D" id="3.30.530.20">
    <property type="match status" value="1"/>
</dbReference>
<evidence type="ECO:0000256" key="1">
    <source>
        <dbReference type="SAM" id="SignalP"/>
    </source>
</evidence>
<dbReference type="InterPro" id="IPR028347">
    <property type="entry name" value="START_dom_prot"/>
</dbReference>
<evidence type="ECO:0000313" key="2">
    <source>
        <dbReference type="EMBL" id="PTQ90991.1"/>
    </source>
</evidence>
<accession>A0A2T5J2Z8</accession>
<organism evidence="2 3">
    <name type="scientific">Agitococcus lubricus</name>
    <dbReference type="NCBI Taxonomy" id="1077255"/>
    <lineage>
        <taxon>Bacteria</taxon>
        <taxon>Pseudomonadati</taxon>
        <taxon>Pseudomonadota</taxon>
        <taxon>Gammaproteobacteria</taxon>
        <taxon>Moraxellales</taxon>
        <taxon>Moraxellaceae</taxon>
        <taxon>Agitococcus</taxon>
    </lineage>
</organism>
<feature type="signal peptide" evidence="1">
    <location>
        <begin position="1"/>
        <end position="20"/>
    </location>
</feature>
<evidence type="ECO:0000313" key="3">
    <source>
        <dbReference type="Proteomes" id="UP000244223"/>
    </source>
</evidence>